<feature type="region of interest" description="Disordered" evidence="1">
    <location>
        <begin position="522"/>
        <end position="553"/>
    </location>
</feature>
<feature type="compositionally biased region" description="Polar residues" evidence="1">
    <location>
        <begin position="282"/>
        <end position="292"/>
    </location>
</feature>
<accession>A0A835YAW9</accession>
<feature type="compositionally biased region" description="Pro residues" evidence="1">
    <location>
        <begin position="130"/>
        <end position="139"/>
    </location>
</feature>
<dbReference type="AlphaFoldDB" id="A0A835YAW9"/>
<dbReference type="EMBL" id="JAEHOE010000024">
    <property type="protein sequence ID" value="KAG2495545.1"/>
    <property type="molecule type" value="Genomic_DNA"/>
</dbReference>
<dbReference type="Proteomes" id="UP000612055">
    <property type="component" value="Unassembled WGS sequence"/>
</dbReference>
<feature type="region of interest" description="Disordered" evidence="1">
    <location>
        <begin position="1"/>
        <end position="209"/>
    </location>
</feature>
<feature type="region of interest" description="Disordered" evidence="1">
    <location>
        <begin position="276"/>
        <end position="299"/>
    </location>
</feature>
<feature type="region of interest" description="Disordered" evidence="1">
    <location>
        <begin position="698"/>
        <end position="740"/>
    </location>
</feature>
<feature type="compositionally biased region" description="Low complexity" evidence="1">
    <location>
        <begin position="171"/>
        <end position="185"/>
    </location>
</feature>
<feature type="compositionally biased region" description="Low complexity" evidence="1">
    <location>
        <begin position="618"/>
        <end position="627"/>
    </location>
</feature>
<feature type="compositionally biased region" description="Polar residues" evidence="1">
    <location>
        <begin position="729"/>
        <end position="740"/>
    </location>
</feature>
<evidence type="ECO:0000313" key="2">
    <source>
        <dbReference type="EMBL" id="KAG2495545.1"/>
    </source>
</evidence>
<feature type="compositionally biased region" description="Low complexity" evidence="1">
    <location>
        <begin position="458"/>
        <end position="471"/>
    </location>
</feature>
<feature type="region of interest" description="Disordered" evidence="1">
    <location>
        <begin position="441"/>
        <end position="471"/>
    </location>
</feature>
<comment type="caution">
    <text evidence="2">The sequence shown here is derived from an EMBL/GenBank/DDBJ whole genome shotgun (WGS) entry which is preliminary data.</text>
</comment>
<reference evidence="2" key="1">
    <citation type="journal article" date="2020" name="bioRxiv">
        <title>Comparative genomics of Chlamydomonas.</title>
        <authorList>
            <person name="Craig R.J."/>
            <person name="Hasan A.R."/>
            <person name="Ness R.W."/>
            <person name="Keightley P.D."/>
        </authorList>
    </citation>
    <scope>NUCLEOTIDE SEQUENCE</scope>
    <source>
        <strain evidence="2">CCAP 11/70</strain>
    </source>
</reference>
<protein>
    <submittedName>
        <fullName evidence="2">Uncharacterized protein</fullName>
    </submittedName>
</protein>
<sequence length="829" mass="82738">MQLAEGCLSMSKEQNSTLVEDGSDPGDDCCGYTTGARSEPGAGSSEASGTGGTRDGTDPGDDLSCAVLAPPEAASPAKERSGPRLTLLSKIQPNYWSPPPILQDMHPSSQPQQPDRPGRNAGPNRNASPSPSPSTPSPSMPNTSAPIGTSGGAQSGVARLGSGAGAGGGALPLPSLQPSSGSLPQEQAQAPGTVRATSRPRRKPALPSQSTAAIVIPAAAAAPADSLLPESAALPDVPSRCHSLPAHFSPLLASPVTPVFPRISRGPSVRFVESSVSSPSPATLSCDSPTSTAAGALSPACAPPLSPSSILPGIIANTCGGHDPWDMQEHQGQALEASADASISGRAASLGPNSAVAWQHGGGGGGGAVERPMTTHSAQRPMTTMHGQRSRLQAQLGAWQRSQKRLLSGAVPAALAESEGDAGDSPCGTCTASFTETPNGLTPSASAFGSEEPSCEFSPLRPSPLASPLAGPGLADSGAACGGARALPPVPLRRLLAAWQGRASRSEPQAFLGHAYFSSSFAAQPGSSDAPPPPPASEASEAGDGVCDEGQGGVWFGAAPKEADVDSSALAERRAAAGGGGAFQSAAKWSVSGSALGPASPTRHATNPCQDGGKDAGARAVGQRQGATCKPSELPSPHGRSRVITGRAMSGSQLPIGEMSPVFGTALVLPSPAAGRQAALRFAAEPAGASSSLMHLAVASSPASPGPRGLTNAAGNGDGRTSREPQQPLPQTRKPSYSRASLDSCLAVGPSISMSPLPRINGATSTLDGGAGTGSLSGSRSSGSQLQIVGSAAQLAETQLSQLLQPPVRRGLAASHVRFLVGRESRVGE</sequence>
<evidence type="ECO:0000313" key="3">
    <source>
        <dbReference type="Proteomes" id="UP000612055"/>
    </source>
</evidence>
<evidence type="ECO:0000256" key="1">
    <source>
        <dbReference type="SAM" id="MobiDB-lite"/>
    </source>
</evidence>
<organism evidence="2 3">
    <name type="scientific">Edaphochlamys debaryana</name>
    <dbReference type="NCBI Taxonomy" id="47281"/>
    <lineage>
        <taxon>Eukaryota</taxon>
        <taxon>Viridiplantae</taxon>
        <taxon>Chlorophyta</taxon>
        <taxon>core chlorophytes</taxon>
        <taxon>Chlorophyceae</taxon>
        <taxon>CS clade</taxon>
        <taxon>Chlamydomonadales</taxon>
        <taxon>Chlamydomonadales incertae sedis</taxon>
        <taxon>Edaphochlamys</taxon>
    </lineage>
</organism>
<gene>
    <name evidence="2" type="ORF">HYH03_006488</name>
</gene>
<proteinExistence type="predicted"/>
<feature type="region of interest" description="Disordered" evidence="1">
    <location>
        <begin position="757"/>
        <end position="783"/>
    </location>
</feature>
<feature type="region of interest" description="Disordered" evidence="1">
    <location>
        <begin position="592"/>
        <end position="642"/>
    </location>
</feature>
<keyword evidence="3" id="KW-1185">Reference proteome</keyword>
<feature type="compositionally biased region" description="Low complexity" evidence="1">
    <location>
        <begin position="35"/>
        <end position="48"/>
    </location>
</feature>
<name>A0A835YAW9_9CHLO</name>